<dbReference type="WBParaSite" id="Pan_g12192.t1">
    <property type="protein sequence ID" value="Pan_g12192.t1"/>
    <property type="gene ID" value="Pan_g12192"/>
</dbReference>
<dbReference type="AlphaFoldDB" id="A0A7E4US85"/>
<evidence type="ECO:0000256" key="2">
    <source>
        <dbReference type="SAM" id="Phobius"/>
    </source>
</evidence>
<organism evidence="3 4">
    <name type="scientific">Panagrellus redivivus</name>
    <name type="common">Microworm</name>
    <dbReference type="NCBI Taxonomy" id="6233"/>
    <lineage>
        <taxon>Eukaryota</taxon>
        <taxon>Metazoa</taxon>
        <taxon>Ecdysozoa</taxon>
        <taxon>Nematoda</taxon>
        <taxon>Chromadorea</taxon>
        <taxon>Rhabditida</taxon>
        <taxon>Tylenchina</taxon>
        <taxon>Panagrolaimomorpha</taxon>
        <taxon>Panagrolaimoidea</taxon>
        <taxon>Panagrolaimidae</taxon>
        <taxon>Panagrellus</taxon>
    </lineage>
</organism>
<keyword evidence="2" id="KW-1133">Transmembrane helix</keyword>
<feature type="region of interest" description="Disordered" evidence="1">
    <location>
        <begin position="126"/>
        <end position="156"/>
    </location>
</feature>
<evidence type="ECO:0000256" key="1">
    <source>
        <dbReference type="SAM" id="MobiDB-lite"/>
    </source>
</evidence>
<protein>
    <submittedName>
        <fullName evidence="4">DAG1 domain-containing protein</fullName>
    </submittedName>
</protein>
<reference evidence="4" key="2">
    <citation type="submission" date="2020-10" db="UniProtKB">
        <authorList>
            <consortium name="WormBaseParasite"/>
        </authorList>
    </citation>
    <scope>IDENTIFICATION</scope>
</reference>
<keyword evidence="3" id="KW-1185">Reference proteome</keyword>
<evidence type="ECO:0000313" key="3">
    <source>
        <dbReference type="Proteomes" id="UP000492821"/>
    </source>
</evidence>
<reference evidence="3" key="1">
    <citation type="journal article" date="2013" name="Genetics">
        <title>The draft genome and transcriptome of Panagrellus redivivus are shaped by the harsh demands of a free-living lifestyle.</title>
        <authorList>
            <person name="Srinivasan J."/>
            <person name="Dillman A.R."/>
            <person name="Macchietto M.G."/>
            <person name="Heikkinen L."/>
            <person name="Lakso M."/>
            <person name="Fracchia K.M."/>
            <person name="Antoshechkin I."/>
            <person name="Mortazavi A."/>
            <person name="Wong G."/>
            <person name="Sternberg P.W."/>
        </authorList>
    </citation>
    <scope>NUCLEOTIDE SEQUENCE [LARGE SCALE GENOMIC DNA]</scope>
    <source>
        <strain evidence="3">MT8872</strain>
    </source>
</reference>
<name>A0A7E4US85_PANRE</name>
<dbReference type="Proteomes" id="UP000492821">
    <property type="component" value="Unassembled WGS sequence"/>
</dbReference>
<feature type="compositionally biased region" description="Basic and acidic residues" evidence="1">
    <location>
        <begin position="135"/>
        <end position="145"/>
    </location>
</feature>
<feature type="transmembrane region" description="Helical" evidence="2">
    <location>
        <begin position="65"/>
        <end position="91"/>
    </location>
</feature>
<keyword evidence="2" id="KW-0812">Transmembrane</keyword>
<accession>A0A7E4US85</accession>
<evidence type="ECO:0000313" key="4">
    <source>
        <dbReference type="WBParaSite" id="Pan_g12192.t1"/>
    </source>
</evidence>
<proteinExistence type="predicted"/>
<keyword evidence="2" id="KW-0472">Membrane</keyword>
<sequence length="156" mass="17137">MLAFMDSLFMDTDVVEFDKNGCLTVMLKRMSDASTMVKMPNAEIYVPEKPTTDGSKEKGESNAGIYIVVACVVVFLLILISIGIAISICVIRKKSNPHPVPVEDPIEIEIQETYQIEPEFKIHALLPSSPATPVTERKTEDRIDRSATTSTSSTTG</sequence>